<comment type="caution">
    <text evidence="2">The sequence shown here is derived from an EMBL/GenBank/DDBJ whole genome shotgun (WGS) entry which is preliminary data.</text>
</comment>
<gene>
    <name evidence="2" type="ORF">H4R34_004237</name>
</gene>
<name>A0A9W8AYL8_9FUNG</name>
<reference evidence="2" key="1">
    <citation type="submission" date="2022-07" db="EMBL/GenBank/DDBJ databases">
        <title>Phylogenomic reconstructions and comparative analyses of Kickxellomycotina fungi.</title>
        <authorList>
            <person name="Reynolds N.K."/>
            <person name="Stajich J.E."/>
            <person name="Barry K."/>
            <person name="Grigoriev I.V."/>
            <person name="Crous P."/>
            <person name="Smith M.E."/>
        </authorList>
    </citation>
    <scope>NUCLEOTIDE SEQUENCE</scope>
    <source>
        <strain evidence="2">RSA 567</strain>
    </source>
</reference>
<evidence type="ECO:0000313" key="3">
    <source>
        <dbReference type="Proteomes" id="UP001151582"/>
    </source>
</evidence>
<feature type="region of interest" description="Disordered" evidence="1">
    <location>
        <begin position="115"/>
        <end position="158"/>
    </location>
</feature>
<organism evidence="2 3">
    <name type="scientific">Dimargaris verticillata</name>
    <dbReference type="NCBI Taxonomy" id="2761393"/>
    <lineage>
        <taxon>Eukaryota</taxon>
        <taxon>Fungi</taxon>
        <taxon>Fungi incertae sedis</taxon>
        <taxon>Zoopagomycota</taxon>
        <taxon>Kickxellomycotina</taxon>
        <taxon>Dimargaritomycetes</taxon>
        <taxon>Dimargaritales</taxon>
        <taxon>Dimargaritaceae</taxon>
        <taxon>Dimargaris</taxon>
    </lineage>
</organism>
<evidence type="ECO:0000256" key="1">
    <source>
        <dbReference type="SAM" id="MobiDB-lite"/>
    </source>
</evidence>
<feature type="compositionally biased region" description="Polar residues" evidence="1">
    <location>
        <begin position="126"/>
        <end position="146"/>
    </location>
</feature>
<dbReference type="Proteomes" id="UP001151582">
    <property type="component" value="Unassembled WGS sequence"/>
</dbReference>
<sequence length="455" mass="50292">MSDYIQYFLEPESLRRDIPDVGVTDEPRTAVQTKAQALLNHVLARNQFPEFHSKHPALPGPAVPSTPLVSPVLSPASAPVRIPTTMARVWIQRDPATGLPLAASLPFSWGQASNLPLTPGSEHPSAVSTTFNPTSPDLAQDTSPQPGQDALANPPLPPPALEVSLKQQRLLQLAAEVIELAQLPLDAVEAACGTPIQTLLFAYTLASKDGQLVHTPKAIPAYRHFLTLYHRWILRRYCRDRSLLVDWTSNLDCHVRYLDNILTTVSAETSPPLWTLYVALDLAQYYLATLVFSRAHQMFTQCQALVAAHQDQVQPWVQQVTREGFAACQQALHPPPRCPKSMDDPTAMFLWVESGLQASLPNSPNTRRTLPEACGALDWTALQAWLLADIIDQHLTRAYRATLVHRCVVAQQPCAAAAVDLCNFMDALYNQLGMSPIRSRANTLPNDYFPYNGNR</sequence>
<keyword evidence="3" id="KW-1185">Reference proteome</keyword>
<protein>
    <submittedName>
        <fullName evidence="2">Uncharacterized protein</fullName>
    </submittedName>
</protein>
<accession>A0A9W8AYL8</accession>
<dbReference type="OrthoDB" id="5563412at2759"/>
<proteinExistence type="predicted"/>
<dbReference type="EMBL" id="JANBQB010000499">
    <property type="protein sequence ID" value="KAJ1975716.1"/>
    <property type="molecule type" value="Genomic_DNA"/>
</dbReference>
<dbReference type="AlphaFoldDB" id="A0A9W8AYL8"/>
<evidence type="ECO:0000313" key="2">
    <source>
        <dbReference type="EMBL" id="KAJ1975716.1"/>
    </source>
</evidence>